<name>A0ACB6FZV1_9PLEO</name>
<proteinExistence type="predicted"/>
<dbReference type="EMBL" id="PDWZ02000001">
    <property type="protein sequence ID" value="KAB2109957.1"/>
    <property type="molecule type" value="Genomic_DNA"/>
</dbReference>
<protein>
    <submittedName>
        <fullName evidence="1">Uncharacterized protein</fullName>
    </submittedName>
</protein>
<accession>A0ACB6FZV1</accession>
<dbReference type="Proteomes" id="UP000293547">
    <property type="component" value="Unassembled WGS sequence"/>
</dbReference>
<keyword evidence="2" id="KW-1185">Reference proteome</keyword>
<sequence>MRSAALKQGWMPSATVLISPLPPQLQPSSISRRPSSLFLFIAQTRNSVISRPNKYNSTVYNPPVTPLKPTRSAQTHTPKCLPPQTPSPRLLALSSSLRAASAAASAQTTAVAAAFPALSCERDSRNITHGGI</sequence>
<comment type="caution">
    <text evidence="1">The sequence shown here is derived from an EMBL/GenBank/DDBJ whole genome shotgun (WGS) entry which is preliminary data.</text>
</comment>
<evidence type="ECO:0000313" key="1">
    <source>
        <dbReference type="EMBL" id="KAB2109957.1"/>
    </source>
</evidence>
<reference evidence="1 2" key="1">
    <citation type="journal article" date="2019" name="bioRxiv">
        <title>Genomics, evolutionary history and diagnostics of the Alternaria alternata species group including apple and Asian pear pathotypes.</title>
        <authorList>
            <person name="Armitage A.D."/>
            <person name="Cockerton H.M."/>
            <person name="Sreenivasaprasad S."/>
            <person name="Woodhall J.W."/>
            <person name="Lane C.R."/>
            <person name="Harrison R.J."/>
            <person name="Clarkson J.P."/>
        </authorList>
    </citation>
    <scope>NUCLEOTIDE SEQUENCE [LARGE SCALE GENOMIC DNA]</scope>
    <source>
        <strain evidence="1 2">FERA 650</strain>
    </source>
</reference>
<organism evidence="1 2">
    <name type="scientific">Alternaria gaisen</name>
    <dbReference type="NCBI Taxonomy" id="167740"/>
    <lineage>
        <taxon>Eukaryota</taxon>
        <taxon>Fungi</taxon>
        <taxon>Dikarya</taxon>
        <taxon>Ascomycota</taxon>
        <taxon>Pezizomycotina</taxon>
        <taxon>Dothideomycetes</taxon>
        <taxon>Pleosporomycetidae</taxon>
        <taxon>Pleosporales</taxon>
        <taxon>Pleosporineae</taxon>
        <taxon>Pleosporaceae</taxon>
        <taxon>Alternaria</taxon>
        <taxon>Alternaria sect. Alternaria</taxon>
    </lineage>
</organism>
<evidence type="ECO:0000313" key="2">
    <source>
        <dbReference type="Proteomes" id="UP000293547"/>
    </source>
</evidence>
<gene>
    <name evidence="1" type="ORF">AG0111_0g1982</name>
</gene>